<dbReference type="InterPro" id="IPR053006">
    <property type="entry name" value="Meiosis_regulatory"/>
</dbReference>
<dbReference type="InterPro" id="IPR018306">
    <property type="entry name" value="Phage_T5_Orf172_DNA-bd"/>
</dbReference>
<evidence type="ECO:0000259" key="2">
    <source>
        <dbReference type="Pfam" id="PF10544"/>
    </source>
</evidence>
<dbReference type="PANTHER" id="PTHR28094:SF1">
    <property type="entry name" value="MEIOTICALLY UP-REGULATED GENE 113 PROTEIN"/>
    <property type="match status" value="1"/>
</dbReference>
<organism evidence="3 4">
    <name type="scientific">Penicillium argentinense</name>
    <dbReference type="NCBI Taxonomy" id="1131581"/>
    <lineage>
        <taxon>Eukaryota</taxon>
        <taxon>Fungi</taxon>
        <taxon>Dikarya</taxon>
        <taxon>Ascomycota</taxon>
        <taxon>Pezizomycotina</taxon>
        <taxon>Eurotiomycetes</taxon>
        <taxon>Eurotiomycetidae</taxon>
        <taxon>Eurotiales</taxon>
        <taxon>Aspergillaceae</taxon>
        <taxon>Penicillium</taxon>
    </lineage>
</organism>
<reference evidence="3" key="2">
    <citation type="journal article" date="2023" name="IMA Fungus">
        <title>Comparative genomic study of the Penicillium genus elucidates a diverse pangenome and 15 lateral gene transfer events.</title>
        <authorList>
            <person name="Petersen C."/>
            <person name="Sorensen T."/>
            <person name="Nielsen M.R."/>
            <person name="Sondergaard T.E."/>
            <person name="Sorensen J.L."/>
            <person name="Fitzpatrick D.A."/>
            <person name="Frisvad J.C."/>
            <person name="Nielsen K.L."/>
        </authorList>
    </citation>
    <scope>NUCLEOTIDE SEQUENCE</scope>
    <source>
        <strain evidence="3">IBT 30761</strain>
    </source>
</reference>
<feature type="compositionally biased region" description="Polar residues" evidence="1">
    <location>
        <begin position="162"/>
        <end position="171"/>
    </location>
</feature>
<accession>A0A9W9JXI4</accession>
<sequence>MSAFRSLAELFDQTYADTNSPQCPYIVRTGGPCRNWMSLKVSEKTKSIVAEYLGIFTGSFRESTNAAPPFQFFQMIANINLCKNHKKHANHATEQWLNEFTEERSSIIGKLKEYCSLGSHDTHAGENGDYADEIDSSANKPYCDNGGSDDEKRPSEGREGVSTLSSQSSSPIGVLRRSATLAEEEVGKKLTCLLEKRAEGNSQKPGWIYALRPLNLPGKVKIGYTLETPRFQRLQYHKRCTSFGDYEVLIAELIPHAYRVEQLVLTEFSNEHYQLENRCKSCEAIHKELLDIDSEKLLTCLRKWIDFVKSSPYNKEGQLTKEAKDNIPLPAKSEFLGYKPKRGRTSRGTTPKKKSGGQDSQTPPPSKLDFTATTKNSTVHGAELSQDQDEICSALENLQLTPSKQTGGFMTRLLSIAGSFYSP</sequence>
<feature type="region of interest" description="Disordered" evidence="1">
    <location>
        <begin position="333"/>
        <end position="372"/>
    </location>
</feature>
<feature type="compositionally biased region" description="Basic and acidic residues" evidence="1">
    <location>
        <begin position="149"/>
        <end position="159"/>
    </location>
</feature>
<reference evidence="3" key="1">
    <citation type="submission" date="2022-11" db="EMBL/GenBank/DDBJ databases">
        <authorList>
            <person name="Petersen C."/>
        </authorList>
    </citation>
    <scope>NUCLEOTIDE SEQUENCE</scope>
    <source>
        <strain evidence="3">IBT 30761</strain>
    </source>
</reference>
<evidence type="ECO:0000313" key="3">
    <source>
        <dbReference type="EMBL" id="KAJ5085021.1"/>
    </source>
</evidence>
<dbReference type="AlphaFoldDB" id="A0A9W9JXI4"/>
<dbReference type="GeneID" id="81361262"/>
<dbReference type="Proteomes" id="UP001149074">
    <property type="component" value="Unassembled WGS sequence"/>
</dbReference>
<feature type="compositionally biased region" description="Basic residues" evidence="1">
    <location>
        <begin position="339"/>
        <end position="355"/>
    </location>
</feature>
<dbReference type="RefSeq" id="XP_056469699.1">
    <property type="nucleotide sequence ID" value="XM_056622283.1"/>
</dbReference>
<dbReference type="EMBL" id="JAPQKI010000010">
    <property type="protein sequence ID" value="KAJ5085021.1"/>
    <property type="molecule type" value="Genomic_DNA"/>
</dbReference>
<keyword evidence="4" id="KW-1185">Reference proteome</keyword>
<evidence type="ECO:0000313" key="4">
    <source>
        <dbReference type="Proteomes" id="UP001149074"/>
    </source>
</evidence>
<evidence type="ECO:0000256" key="1">
    <source>
        <dbReference type="SAM" id="MobiDB-lite"/>
    </source>
</evidence>
<name>A0A9W9JXI4_9EURO</name>
<comment type="caution">
    <text evidence="3">The sequence shown here is derived from an EMBL/GenBank/DDBJ whole genome shotgun (WGS) entry which is preliminary data.</text>
</comment>
<protein>
    <recommendedName>
        <fullName evidence="2">Bacteriophage T5 Orf172 DNA-binding domain-containing protein</fullName>
    </recommendedName>
</protein>
<gene>
    <name evidence="3" type="ORF">N7532_009792</name>
</gene>
<dbReference type="PANTHER" id="PTHR28094">
    <property type="entry name" value="MEIOTICALLY UP-REGULATED GENE 113 PROTEIN"/>
    <property type="match status" value="1"/>
</dbReference>
<dbReference type="OrthoDB" id="4503155at2759"/>
<dbReference type="Pfam" id="PF10544">
    <property type="entry name" value="T5orf172"/>
    <property type="match status" value="1"/>
</dbReference>
<proteinExistence type="predicted"/>
<feature type="region of interest" description="Disordered" evidence="1">
    <location>
        <begin position="126"/>
        <end position="176"/>
    </location>
</feature>
<feature type="domain" description="Bacteriophage T5 Orf172 DNA-binding" evidence="2">
    <location>
        <begin position="206"/>
        <end position="304"/>
    </location>
</feature>